<dbReference type="Proteomes" id="UP000510869">
    <property type="component" value="Chromosome"/>
</dbReference>
<sequence>MTADERPTAPPELNRMERDALRELADRDAATLRAVSAYLEELAAWKTQQGDSEKGGTSGDDSDTYPDGVPADASVSVTEIDGAEYYYYQWRDGDEIRSETVQR</sequence>
<organism evidence="2 3">
    <name type="scientific">Natrinema zhouii</name>
    <dbReference type="NCBI Taxonomy" id="1710539"/>
    <lineage>
        <taxon>Archaea</taxon>
        <taxon>Methanobacteriati</taxon>
        <taxon>Methanobacteriota</taxon>
        <taxon>Stenosarchaea group</taxon>
        <taxon>Halobacteria</taxon>
        <taxon>Halobacteriales</taxon>
        <taxon>Natrialbaceae</taxon>
        <taxon>Natrinema</taxon>
    </lineage>
</organism>
<feature type="region of interest" description="Disordered" evidence="1">
    <location>
        <begin position="45"/>
        <end position="76"/>
    </location>
</feature>
<accession>A0A7D6CQ51</accession>
<dbReference type="EMBL" id="CP059154">
    <property type="protein sequence ID" value="QLK27035.1"/>
    <property type="molecule type" value="Genomic_DNA"/>
</dbReference>
<dbReference type="KEGG" id="nay:HYG81_05345"/>
<dbReference type="RefSeq" id="WP_180842203.1">
    <property type="nucleotide sequence ID" value="NZ_CP059154.1"/>
</dbReference>
<dbReference type="GeneID" id="56142608"/>
<evidence type="ECO:0000313" key="2">
    <source>
        <dbReference type="EMBL" id="QLK27035.1"/>
    </source>
</evidence>
<gene>
    <name evidence="2" type="ORF">HYG81_05345</name>
</gene>
<reference evidence="2 3" key="1">
    <citation type="submission" date="2020-07" db="EMBL/GenBank/DDBJ databases">
        <title>Natrinema (YPL30) sp. nov. and Haloterrigena xxxxxx (YPL8) sp. nov., isolated from a salt mine.</title>
        <authorList>
            <person name="Cui H."/>
        </authorList>
    </citation>
    <scope>NUCLEOTIDE SEQUENCE [LARGE SCALE GENOMIC DNA]</scope>
    <source>
        <strain evidence="2 3">YPL13</strain>
    </source>
</reference>
<keyword evidence="3" id="KW-1185">Reference proteome</keyword>
<name>A0A7D6CQ51_9EURY</name>
<protein>
    <submittedName>
        <fullName evidence="2">Uncharacterized protein</fullName>
    </submittedName>
</protein>
<evidence type="ECO:0000256" key="1">
    <source>
        <dbReference type="SAM" id="MobiDB-lite"/>
    </source>
</evidence>
<dbReference type="AlphaFoldDB" id="A0A7D6CQ51"/>
<dbReference type="OrthoDB" id="204292at2157"/>
<evidence type="ECO:0000313" key="3">
    <source>
        <dbReference type="Proteomes" id="UP000510869"/>
    </source>
</evidence>
<proteinExistence type="predicted"/>